<keyword evidence="7 13" id="KW-0479">Metal-binding</keyword>
<dbReference type="PRINTS" id="PR00463">
    <property type="entry name" value="EP450I"/>
</dbReference>
<keyword evidence="12" id="KW-0472">Membrane</keyword>
<evidence type="ECO:0000256" key="11">
    <source>
        <dbReference type="ARBA" id="ARBA00023033"/>
    </source>
</evidence>
<dbReference type="InterPro" id="IPR002401">
    <property type="entry name" value="Cyt_P450_E_grp-I"/>
</dbReference>
<evidence type="ECO:0008006" key="16">
    <source>
        <dbReference type="Google" id="ProtNLM"/>
    </source>
</evidence>
<dbReference type="SUPFAM" id="SSF48264">
    <property type="entry name" value="Cytochrome P450"/>
    <property type="match status" value="1"/>
</dbReference>
<evidence type="ECO:0000256" key="9">
    <source>
        <dbReference type="ARBA" id="ARBA00023002"/>
    </source>
</evidence>
<proteinExistence type="inferred from homology"/>
<comment type="caution">
    <text evidence="14">The sequence shown here is derived from an EMBL/GenBank/DDBJ whole genome shotgun (WGS) entry which is preliminary data.</text>
</comment>
<evidence type="ECO:0000256" key="13">
    <source>
        <dbReference type="PIRSR" id="PIRSR602401-1"/>
    </source>
</evidence>
<dbReference type="GO" id="GO:0004497">
    <property type="term" value="F:monooxygenase activity"/>
    <property type="evidence" value="ECO:0007669"/>
    <property type="project" value="UniProtKB-KW"/>
</dbReference>
<evidence type="ECO:0000256" key="8">
    <source>
        <dbReference type="ARBA" id="ARBA00022989"/>
    </source>
</evidence>
<comment type="similarity">
    <text evidence="4">Belongs to the cytochrome P450 family.</text>
</comment>
<name>A0A8H5FCE2_9AGAR</name>
<evidence type="ECO:0000256" key="12">
    <source>
        <dbReference type="ARBA" id="ARBA00023136"/>
    </source>
</evidence>
<organism evidence="14 15">
    <name type="scientific">Ephemerocybe angulata</name>
    <dbReference type="NCBI Taxonomy" id="980116"/>
    <lineage>
        <taxon>Eukaryota</taxon>
        <taxon>Fungi</taxon>
        <taxon>Dikarya</taxon>
        <taxon>Basidiomycota</taxon>
        <taxon>Agaricomycotina</taxon>
        <taxon>Agaricomycetes</taxon>
        <taxon>Agaricomycetidae</taxon>
        <taxon>Agaricales</taxon>
        <taxon>Agaricineae</taxon>
        <taxon>Psathyrellaceae</taxon>
        <taxon>Ephemerocybe</taxon>
    </lineage>
</organism>
<dbReference type="EMBL" id="JAACJK010000113">
    <property type="protein sequence ID" value="KAF5331679.1"/>
    <property type="molecule type" value="Genomic_DNA"/>
</dbReference>
<dbReference type="Gene3D" id="1.10.630.10">
    <property type="entry name" value="Cytochrome P450"/>
    <property type="match status" value="1"/>
</dbReference>
<dbReference type="Pfam" id="PF00067">
    <property type="entry name" value="p450"/>
    <property type="match status" value="1"/>
</dbReference>
<keyword evidence="11" id="KW-0503">Monooxygenase</keyword>
<evidence type="ECO:0000256" key="5">
    <source>
        <dbReference type="ARBA" id="ARBA00022617"/>
    </source>
</evidence>
<keyword evidence="10 13" id="KW-0408">Iron</keyword>
<reference evidence="14 15" key="1">
    <citation type="journal article" date="2020" name="ISME J.">
        <title>Uncovering the hidden diversity of litter-decomposition mechanisms in mushroom-forming fungi.</title>
        <authorList>
            <person name="Floudas D."/>
            <person name="Bentzer J."/>
            <person name="Ahren D."/>
            <person name="Johansson T."/>
            <person name="Persson P."/>
            <person name="Tunlid A."/>
        </authorList>
    </citation>
    <scope>NUCLEOTIDE SEQUENCE [LARGE SCALE GENOMIC DNA]</scope>
    <source>
        <strain evidence="14 15">CBS 175.51</strain>
    </source>
</reference>
<dbReference type="AlphaFoldDB" id="A0A8H5FCE2"/>
<keyword evidence="6" id="KW-0812">Transmembrane</keyword>
<gene>
    <name evidence="14" type="ORF">D9611_007714</name>
</gene>
<evidence type="ECO:0000256" key="7">
    <source>
        <dbReference type="ARBA" id="ARBA00022723"/>
    </source>
</evidence>
<comment type="pathway">
    <text evidence="3">Secondary metabolite biosynthesis; terpenoid biosynthesis.</text>
</comment>
<dbReference type="InterPro" id="IPR050121">
    <property type="entry name" value="Cytochrome_P450_monoxygenase"/>
</dbReference>
<dbReference type="InterPro" id="IPR001128">
    <property type="entry name" value="Cyt_P450"/>
</dbReference>
<keyword evidence="15" id="KW-1185">Reference proteome</keyword>
<feature type="binding site" description="axial binding residue" evidence="13">
    <location>
        <position position="459"/>
    </location>
    <ligand>
        <name>heme</name>
        <dbReference type="ChEBI" id="CHEBI:30413"/>
    </ligand>
    <ligandPart>
        <name>Fe</name>
        <dbReference type="ChEBI" id="CHEBI:18248"/>
    </ligandPart>
</feature>
<dbReference type="CDD" id="cd11069">
    <property type="entry name" value="CYP_FUM15-like"/>
    <property type="match status" value="1"/>
</dbReference>
<dbReference type="Proteomes" id="UP000541558">
    <property type="component" value="Unassembled WGS sequence"/>
</dbReference>
<dbReference type="PANTHER" id="PTHR24305">
    <property type="entry name" value="CYTOCHROME P450"/>
    <property type="match status" value="1"/>
</dbReference>
<sequence>MTPGCIIDNSPKNVSVDPTWITGTFTGHMYAYGSNAVGRVSRIQGLFSEAMLYVFDPKAMHHIFVKDQHLYDESLFFIANNHILFGPGLFAMKGEQHRKQRKMLNPVFSVAHLRHMVPTFFKVSEQLSDTFFQKVGNQKQEIDMVTWMTRAALEIVGQSGMGTSFGPVTEEQEEPHYIASVKEFQPLMTLTLLPRLLLLPLAYKYKLGGAWLQRKIVDIFPWKVGHQMADIVDTIHNTSVDIFEEKKKVLAQGDTEEASQLNEGRDIIGILMRENQKAANEDKLCDAEIIAQMSVLIFAAMDTTSSALARILHLLSMHQDVQDKLRAELREARENYGDQPDYDQLISLPYLDAVCRETLRLYPPVPTVIRETQADAFLPLSTPITGVNGEEMSEIFLPKDSKIFISIQASNTDPTTWGSDSYEWKPERWLSPLPEAVQESRIPGIYSNLMTFIGGGRSCIGFKFSQLEMKVILFSLLNRFKFSLPKEEIFWQMTIIASPTVDPTLSELRPRMPLSVSRLED</sequence>
<dbReference type="GO" id="GO:0016020">
    <property type="term" value="C:membrane"/>
    <property type="evidence" value="ECO:0007669"/>
    <property type="project" value="UniProtKB-SubCell"/>
</dbReference>
<dbReference type="InterPro" id="IPR036396">
    <property type="entry name" value="Cyt_P450_sf"/>
</dbReference>
<evidence type="ECO:0000313" key="14">
    <source>
        <dbReference type="EMBL" id="KAF5331679.1"/>
    </source>
</evidence>
<evidence type="ECO:0000256" key="2">
    <source>
        <dbReference type="ARBA" id="ARBA00004370"/>
    </source>
</evidence>
<evidence type="ECO:0000256" key="4">
    <source>
        <dbReference type="ARBA" id="ARBA00010617"/>
    </source>
</evidence>
<dbReference type="PANTHER" id="PTHR24305:SF166">
    <property type="entry name" value="CYTOCHROME P450 12A4, MITOCHONDRIAL-RELATED"/>
    <property type="match status" value="1"/>
</dbReference>
<comment type="subcellular location">
    <subcellularLocation>
        <location evidence="2">Membrane</location>
    </subcellularLocation>
</comment>
<comment type="cofactor">
    <cofactor evidence="1 13">
        <name>heme</name>
        <dbReference type="ChEBI" id="CHEBI:30413"/>
    </cofactor>
</comment>
<dbReference type="OrthoDB" id="1470350at2759"/>
<keyword evidence="9" id="KW-0560">Oxidoreductase</keyword>
<dbReference type="GO" id="GO:0016705">
    <property type="term" value="F:oxidoreductase activity, acting on paired donors, with incorporation or reduction of molecular oxygen"/>
    <property type="evidence" value="ECO:0007669"/>
    <property type="project" value="InterPro"/>
</dbReference>
<protein>
    <recommendedName>
        <fullName evidence="16">Cytochrome P450</fullName>
    </recommendedName>
</protein>
<dbReference type="PRINTS" id="PR00385">
    <property type="entry name" value="P450"/>
</dbReference>
<evidence type="ECO:0000313" key="15">
    <source>
        <dbReference type="Proteomes" id="UP000541558"/>
    </source>
</evidence>
<evidence type="ECO:0000256" key="6">
    <source>
        <dbReference type="ARBA" id="ARBA00022692"/>
    </source>
</evidence>
<evidence type="ECO:0000256" key="1">
    <source>
        <dbReference type="ARBA" id="ARBA00001971"/>
    </source>
</evidence>
<keyword evidence="8" id="KW-1133">Transmembrane helix</keyword>
<accession>A0A8H5FCE2</accession>
<dbReference type="GO" id="GO:0005506">
    <property type="term" value="F:iron ion binding"/>
    <property type="evidence" value="ECO:0007669"/>
    <property type="project" value="InterPro"/>
</dbReference>
<evidence type="ECO:0000256" key="10">
    <source>
        <dbReference type="ARBA" id="ARBA00023004"/>
    </source>
</evidence>
<keyword evidence="5 13" id="KW-0349">Heme</keyword>
<evidence type="ECO:0000256" key="3">
    <source>
        <dbReference type="ARBA" id="ARBA00004721"/>
    </source>
</evidence>
<dbReference type="GO" id="GO:0020037">
    <property type="term" value="F:heme binding"/>
    <property type="evidence" value="ECO:0007669"/>
    <property type="project" value="InterPro"/>
</dbReference>